<accession>A0A1G2BER4</accession>
<organism evidence="3 4">
    <name type="scientific">Candidatus Kerfeldbacteria bacterium RIFOXYB2_FULL_38_14</name>
    <dbReference type="NCBI Taxonomy" id="1798547"/>
    <lineage>
        <taxon>Bacteria</taxon>
        <taxon>Candidatus Kerfeldiibacteriota</taxon>
    </lineage>
</organism>
<feature type="compositionally biased region" description="Low complexity" evidence="1">
    <location>
        <begin position="42"/>
        <end position="51"/>
    </location>
</feature>
<comment type="caution">
    <text evidence="3">The sequence shown here is derived from an EMBL/GenBank/DDBJ whole genome shotgun (WGS) entry which is preliminary data.</text>
</comment>
<dbReference type="EMBL" id="MHKI01000016">
    <property type="protein sequence ID" value="OGY86740.1"/>
    <property type="molecule type" value="Genomic_DNA"/>
</dbReference>
<feature type="region of interest" description="Disordered" evidence="1">
    <location>
        <begin position="42"/>
        <end position="80"/>
    </location>
</feature>
<gene>
    <name evidence="3" type="ORF">A2319_00785</name>
</gene>
<keyword evidence="2" id="KW-0472">Membrane</keyword>
<protein>
    <submittedName>
        <fullName evidence="3">Uncharacterized protein</fullName>
    </submittedName>
</protein>
<sequence>MITLTRPVKIGLIAAGALLALGIIIVLAIVLTAGGSKQSLNNTNDTNANANLPMANSAPLNNDNANADTVSGDNKNTNEAVNTKDSLLRLGRIVVERYGSFSNRNNFENITRLEPFMTEDFKKISIESIDEQQKQPQEEDFYGIATSAIAMDLTNFSAKESAMVTVTTTRTESRANQDDNVFTQTAEVSFKYVSGNWKVDNITWK</sequence>
<feature type="compositionally biased region" description="Polar residues" evidence="1">
    <location>
        <begin position="58"/>
        <end position="80"/>
    </location>
</feature>
<dbReference type="Proteomes" id="UP000176420">
    <property type="component" value="Unassembled WGS sequence"/>
</dbReference>
<feature type="transmembrane region" description="Helical" evidence="2">
    <location>
        <begin position="12"/>
        <end position="34"/>
    </location>
</feature>
<evidence type="ECO:0000313" key="3">
    <source>
        <dbReference type="EMBL" id="OGY86740.1"/>
    </source>
</evidence>
<keyword evidence="2" id="KW-0812">Transmembrane</keyword>
<proteinExistence type="predicted"/>
<evidence type="ECO:0000313" key="4">
    <source>
        <dbReference type="Proteomes" id="UP000176420"/>
    </source>
</evidence>
<evidence type="ECO:0000256" key="1">
    <source>
        <dbReference type="SAM" id="MobiDB-lite"/>
    </source>
</evidence>
<dbReference type="AlphaFoldDB" id="A0A1G2BER4"/>
<evidence type="ECO:0000256" key="2">
    <source>
        <dbReference type="SAM" id="Phobius"/>
    </source>
</evidence>
<keyword evidence="2" id="KW-1133">Transmembrane helix</keyword>
<name>A0A1G2BER4_9BACT</name>
<reference evidence="3 4" key="1">
    <citation type="journal article" date="2016" name="Nat. Commun.">
        <title>Thousands of microbial genomes shed light on interconnected biogeochemical processes in an aquifer system.</title>
        <authorList>
            <person name="Anantharaman K."/>
            <person name="Brown C.T."/>
            <person name="Hug L.A."/>
            <person name="Sharon I."/>
            <person name="Castelle C.J."/>
            <person name="Probst A.J."/>
            <person name="Thomas B.C."/>
            <person name="Singh A."/>
            <person name="Wilkins M.J."/>
            <person name="Karaoz U."/>
            <person name="Brodie E.L."/>
            <person name="Williams K.H."/>
            <person name="Hubbard S.S."/>
            <person name="Banfield J.F."/>
        </authorList>
    </citation>
    <scope>NUCLEOTIDE SEQUENCE [LARGE SCALE GENOMIC DNA]</scope>
</reference>